<evidence type="ECO:0000313" key="3">
    <source>
        <dbReference type="Proteomes" id="UP000594008"/>
    </source>
</evidence>
<dbReference type="RefSeq" id="WP_189701012.1">
    <property type="nucleotide sequence ID" value="NZ_BMTA01000023.1"/>
</dbReference>
<dbReference type="EMBL" id="CP063374">
    <property type="protein sequence ID" value="QOV44253.1"/>
    <property type="molecule type" value="Genomic_DNA"/>
</dbReference>
<accession>A0A7M2T8P6</accession>
<keyword evidence="3" id="KW-1185">Reference proteome</keyword>
<protein>
    <submittedName>
        <fullName evidence="2">Uncharacterized protein</fullName>
    </submittedName>
</protein>
<dbReference type="AlphaFoldDB" id="A0A7M2T8P6"/>
<reference evidence="2 3" key="1">
    <citation type="submission" date="2020-10" db="EMBL/GenBank/DDBJ databases">
        <title>Streptomyces chromofuscus complate genome analysis.</title>
        <authorList>
            <person name="Anwar N."/>
        </authorList>
    </citation>
    <scope>NUCLEOTIDE SEQUENCE [LARGE SCALE GENOMIC DNA]</scope>
    <source>
        <strain evidence="2 3">DSM 40273</strain>
    </source>
</reference>
<sequence length="66" mass="6944">MTRTHTGGRSRPVPDRPSDVAADDDERPCPTGTAAEEPAASTADQVWNWAESVTLSGYGPPASSFL</sequence>
<evidence type="ECO:0000313" key="2">
    <source>
        <dbReference type="EMBL" id="QOV44253.1"/>
    </source>
</evidence>
<name>A0A7M2T8P6_STRCW</name>
<dbReference type="Proteomes" id="UP000594008">
    <property type="component" value="Chromosome"/>
</dbReference>
<gene>
    <name evidence="2" type="ORF">IPT68_32230</name>
</gene>
<evidence type="ECO:0000256" key="1">
    <source>
        <dbReference type="SAM" id="MobiDB-lite"/>
    </source>
</evidence>
<dbReference type="KEGG" id="schf:IPT68_32230"/>
<organism evidence="2 3">
    <name type="scientific">Streptomyces chromofuscus</name>
    <dbReference type="NCBI Taxonomy" id="42881"/>
    <lineage>
        <taxon>Bacteria</taxon>
        <taxon>Bacillati</taxon>
        <taxon>Actinomycetota</taxon>
        <taxon>Actinomycetes</taxon>
        <taxon>Kitasatosporales</taxon>
        <taxon>Streptomycetaceae</taxon>
        <taxon>Streptomyces</taxon>
    </lineage>
</organism>
<proteinExistence type="predicted"/>
<feature type="region of interest" description="Disordered" evidence="1">
    <location>
        <begin position="1"/>
        <end position="44"/>
    </location>
</feature>